<protein>
    <recommendedName>
        <fullName evidence="12">Zinc metalloproteinase</fullName>
    </recommendedName>
</protein>
<keyword evidence="5 13" id="KW-0479">Metal-binding</keyword>
<dbReference type="SUPFAM" id="SSF55486">
    <property type="entry name" value="Metalloproteases ('zincins'), catalytic domain"/>
    <property type="match status" value="1"/>
</dbReference>
<accession>A0A0K0E406</accession>
<sequence length="382" mass="43164">MNLIITIFLLSFFICIILGDNTNKKRSDLESIVERVKKSVTKDPILKWSFPIDYDIKEGLNEDTITEALETLERETCLRFRRTDKFTNGGLIFKHGDQCISFIGKVSDTDPQEIELSDECDIVTVAIHETSHALGVIHEMARHDRDNYINVLYQNMDQGNRYNFDKSTLDEAIPHKTKYDYGSIMHYDRLAASSNGGVVMAPKLNGYLKTIGQTTEYGFNDAKRLNMHYCFNVCPKKLKCENGGYTDPNNCKVCKCPRMFGGTLCKLLKSSDKGCGIGKRIASRDNKFIITKGKKSCYYEIKAPIGHKIKLTINNLKVADSFVCQPGSGLEIKYLADKTVSGAMLCGRHSAKNFISKNNIIVMRYVGKTINDNLSIRFNSFK</sequence>
<evidence type="ECO:0000313" key="17">
    <source>
        <dbReference type="WBParaSite" id="SSTP_0000422300.1"/>
    </source>
</evidence>
<organism evidence="17">
    <name type="scientific">Strongyloides stercoralis</name>
    <name type="common">Threadworm</name>
    <dbReference type="NCBI Taxonomy" id="6248"/>
    <lineage>
        <taxon>Eukaryota</taxon>
        <taxon>Metazoa</taxon>
        <taxon>Ecdysozoa</taxon>
        <taxon>Nematoda</taxon>
        <taxon>Chromadorea</taxon>
        <taxon>Rhabditida</taxon>
        <taxon>Tylenchina</taxon>
        <taxon>Panagrolaimomorpha</taxon>
        <taxon>Strongyloidoidea</taxon>
        <taxon>Strongyloididae</taxon>
        <taxon>Strongyloides</taxon>
    </lineage>
</organism>
<evidence type="ECO:0000256" key="14">
    <source>
        <dbReference type="RuleBase" id="RU361183"/>
    </source>
</evidence>
<reference evidence="17" key="1">
    <citation type="submission" date="2015-08" db="UniProtKB">
        <authorList>
            <consortium name="WormBaseParasite"/>
        </authorList>
    </citation>
    <scope>IDENTIFICATION</scope>
</reference>
<evidence type="ECO:0000256" key="2">
    <source>
        <dbReference type="ARBA" id="ARBA00022525"/>
    </source>
</evidence>
<dbReference type="PRINTS" id="PR00480">
    <property type="entry name" value="ASTACIN"/>
</dbReference>
<feature type="binding site" evidence="13">
    <location>
        <position position="132"/>
    </location>
    <ligand>
        <name>Zn(2+)</name>
        <dbReference type="ChEBI" id="CHEBI:29105"/>
        <note>catalytic</note>
    </ligand>
</feature>
<evidence type="ECO:0000256" key="3">
    <source>
        <dbReference type="ARBA" id="ARBA00022536"/>
    </source>
</evidence>
<dbReference type="Proteomes" id="UP000035681">
    <property type="component" value="Unplaced"/>
</dbReference>
<keyword evidence="16" id="KW-1185">Reference proteome</keyword>
<dbReference type="GO" id="GO:0006508">
    <property type="term" value="P:proteolysis"/>
    <property type="evidence" value="ECO:0007669"/>
    <property type="project" value="UniProtKB-KW"/>
</dbReference>
<evidence type="ECO:0000259" key="15">
    <source>
        <dbReference type="PROSITE" id="PS51864"/>
    </source>
</evidence>
<keyword evidence="4 13" id="KW-0645">Protease</keyword>
<comment type="cofactor">
    <cofactor evidence="13 14">
        <name>Zn(2+)</name>
        <dbReference type="ChEBI" id="CHEBI:29105"/>
    </cofactor>
    <text evidence="13 14">Binds 1 zinc ion per subunit.</text>
</comment>
<evidence type="ECO:0000256" key="6">
    <source>
        <dbReference type="ARBA" id="ARBA00022729"/>
    </source>
</evidence>
<dbReference type="InterPro" id="IPR035914">
    <property type="entry name" value="Sperma_CUB_dom_sf"/>
</dbReference>
<evidence type="ECO:0000256" key="12">
    <source>
        <dbReference type="PIRNR" id="PIRNR036365"/>
    </source>
</evidence>
<feature type="chain" id="PRO_5005120612" description="Zinc metalloproteinase" evidence="12 14">
    <location>
        <begin position="20"/>
        <end position="382"/>
    </location>
</feature>
<dbReference type="InterPro" id="IPR024079">
    <property type="entry name" value="MetalloPept_cat_dom_sf"/>
</dbReference>
<evidence type="ECO:0000256" key="9">
    <source>
        <dbReference type="ARBA" id="ARBA00023049"/>
    </source>
</evidence>
<evidence type="ECO:0000256" key="13">
    <source>
        <dbReference type="PROSITE-ProRule" id="PRU01211"/>
    </source>
</evidence>
<dbReference type="WBParaSite" id="SSTP_0000422300.1">
    <property type="protein sequence ID" value="SSTP_0000422300.1"/>
    <property type="gene ID" value="SSTP_0000422300"/>
</dbReference>
<keyword evidence="6 12" id="KW-0732">Signal</keyword>
<dbReference type="AlphaFoldDB" id="A0A0K0E406"/>
<dbReference type="Gene3D" id="3.40.390.10">
    <property type="entry name" value="Collagenase (Catalytic Domain)"/>
    <property type="match status" value="1"/>
</dbReference>
<dbReference type="SUPFAM" id="SSF49854">
    <property type="entry name" value="Spermadhesin, CUB domain"/>
    <property type="match status" value="1"/>
</dbReference>
<evidence type="ECO:0000256" key="1">
    <source>
        <dbReference type="ARBA" id="ARBA00004613"/>
    </source>
</evidence>
<evidence type="ECO:0000256" key="10">
    <source>
        <dbReference type="ARBA" id="ARBA00023157"/>
    </source>
</evidence>
<keyword evidence="9 13" id="KW-0482">Metalloprotease</keyword>
<keyword evidence="8 13" id="KW-0862">Zinc</keyword>
<evidence type="ECO:0000256" key="4">
    <source>
        <dbReference type="ARBA" id="ARBA00022670"/>
    </source>
</evidence>
<evidence type="ECO:0000256" key="8">
    <source>
        <dbReference type="ARBA" id="ARBA00022833"/>
    </source>
</evidence>
<dbReference type="Pfam" id="PF01400">
    <property type="entry name" value="Astacin"/>
    <property type="match status" value="1"/>
</dbReference>
<feature type="binding site" evidence="13">
    <location>
        <position position="128"/>
    </location>
    <ligand>
        <name>Zn(2+)</name>
        <dbReference type="ChEBI" id="CHEBI:29105"/>
        <note>catalytic</note>
    </ligand>
</feature>
<name>A0A0K0E406_STRER</name>
<feature type="signal peptide" evidence="12 14">
    <location>
        <begin position="1"/>
        <end position="19"/>
    </location>
</feature>
<dbReference type="CDD" id="cd04280">
    <property type="entry name" value="ZnMc_astacin_like"/>
    <property type="match status" value="1"/>
</dbReference>
<comment type="caution">
    <text evidence="13">Lacks conserved residue(s) required for the propagation of feature annotation.</text>
</comment>
<dbReference type="GO" id="GO:0008270">
    <property type="term" value="F:zinc ion binding"/>
    <property type="evidence" value="ECO:0007669"/>
    <property type="project" value="UniProtKB-UniRule"/>
</dbReference>
<keyword evidence="2 12" id="KW-0964">Secreted</keyword>
<dbReference type="SMART" id="SM00235">
    <property type="entry name" value="ZnMc"/>
    <property type="match status" value="1"/>
</dbReference>
<evidence type="ECO:0000256" key="11">
    <source>
        <dbReference type="ARBA" id="ARBA00023180"/>
    </source>
</evidence>
<feature type="domain" description="Peptidase M12A" evidence="15">
    <location>
        <begin position="39"/>
        <end position="235"/>
    </location>
</feature>
<comment type="subcellular location">
    <subcellularLocation>
        <location evidence="1 12">Secreted</location>
    </subcellularLocation>
</comment>
<feature type="binding site" evidence="13">
    <location>
        <position position="138"/>
    </location>
    <ligand>
        <name>Zn(2+)</name>
        <dbReference type="ChEBI" id="CHEBI:29105"/>
        <note>catalytic</note>
    </ligand>
</feature>
<evidence type="ECO:0000313" key="16">
    <source>
        <dbReference type="Proteomes" id="UP000035681"/>
    </source>
</evidence>
<keyword evidence="11" id="KW-0325">Glycoprotein</keyword>
<dbReference type="GO" id="GO:0004222">
    <property type="term" value="F:metalloendopeptidase activity"/>
    <property type="evidence" value="ECO:0007669"/>
    <property type="project" value="UniProtKB-UniRule"/>
</dbReference>
<keyword evidence="3" id="KW-0245">EGF-like domain</keyword>
<evidence type="ECO:0000256" key="5">
    <source>
        <dbReference type="ARBA" id="ARBA00022723"/>
    </source>
</evidence>
<feature type="active site" evidence="13">
    <location>
        <position position="129"/>
    </location>
</feature>
<keyword evidence="7 13" id="KW-0378">Hydrolase</keyword>
<dbReference type="PIRSF" id="PIRSF036365">
    <property type="entry name" value="Astacin_nematoda"/>
    <property type="match status" value="1"/>
</dbReference>
<dbReference type="GO" id="GO:0018996">
    <property type="term" value="P:molting cycle, collagen and cuticulin-based cuticle"/>
    <property type="evidence" value="ECO:0007669"/>
    <property type="project" value="InterPro"/>
</dbReference>
<dbReference type="InterPro" id="IPR017050">
    <property type="entry name" value="Metallopeptidase_nem"/>
</dbReference>
<dbReference type="InterPro" id="IPR006026">
    <property type="entry name" value="Peptidase_Metallo"/>
</dbReference>
<dbReference type="PROSITE" id="PS51864">
    <property type="entry name" value="ASTACIN"/>
    <property type="match status" value="1"/>
</dbReference>
<dbReference type="PANTHER" id="PTHR10127">
    <property type="entry name" value="DISCOIDIN, CUB, EGF, LAMININ , AND ZINC METALLOPROTEASE DOMAIN CONTAINING"/>
    <property type="match status" value="1"/>
</dbReference>
<dbReference type="WBParaSite" id="TCONS_00005327.p1">
    <property type="protein sequence ID" value="TCONS_00005327.p1"/>
    <property type="gene ID" value="XLOC_003642"/>
</dbReference>
<dbReference type="Gene3D" id="2.60.120.290">
    <property type="entry name" value="Spermadhesin, CUB domain"/>
    <property type="match status" value="1"/>
</dbReference>
<proteinExistence type="predicted"/>
<evidence type="ECO:0000256" key="7">
    <source>
        <dbReference type="ARBA" id="ARBA00022801"/>
    </source>
</evidence>
<dbReference type="Pfam" id="PF00431">
    <property type="entry name" value="CUB"/>
    <property type="match status" value="1"/>
</dbReference>
<dbReference type="InterPro" id="IPR001506">
    <property type="entry name" value="Peptidase_M12A"/>
</dbReference>
<dbReference type="PANTHER" id="PTHR10127:SF780">
    <property type="entry name" value="METALLOENDOPEPTIDASE"/>
    <property type="match status" value="1"/>
</dbReference>
<dbReference type="InterPro" id="IPR034035">
    <property type="entry name" value="Astacin-like_dom"/>
</dbReference>
<dbReference type="InterPro" id="IPR000859">
    <property type="entry name" value="CUB_dom"/>
</dbReference>
<dbReference type="GO" id="GO:0005576">
    <property type="term" value="C:extracellular region"/>
    <property type="evidence" value="ECO:0007669"/>
    <property type="project" value="UniProtKB-SubCell"/>
</dbReference>
<keyword evidence="10" id="KW-1015">Disulfide bond</keyword>